<dbReference type="CDD" id="cd03215">
    <property type="entry name" value="ABC_Carb_Monos_II"/>
    <property type="match status" value="1"/>
</dbReference>
<dbReference type="SMART" id="SM00382">
    <property type="entry name" value="AAA"/>
    <property type="match status" value="2"/>
</dbReference>
<dbReference type="Proteomes" id="UP000048926">
    <property type="component" value="Unassembled WGS sequence"/>
</dbReference>
<name>A0A0M6YBS9_9HYPH</name>
<evidence type="ECO:0000256" key="6">
    <source>
        <dbReference type="ARBA" id="ARBA00022741"/>
    </source>
</evidence>
<keyword evidence="12" id="KW-1185">Reference proteome</keyword>
<keyword evidence="4" id="KW-0762">Sugar transport</keyword>
<evidence type="ECO:0000256" key="1">
    <source>
        <dbReference type="ARBA" id="ARBA00005417"/>
    </source>
</evidence>
<dbReference type="InterPro" id="IPR050107">
    <property type="entry name" value="ABC_carbohydrate_import_ATPase"/>
</dbReference>
<comment type="similarity">
    <text evidence="1">Belongs to the ABC transporter superfamily.</text>
</comment>
<keyword evidence="7 11" id="KW-0067">ATP-binding</keyword>
<keyword evidence="8" id="KW-1278">Translocase</keyword>
<dbReference type="AlphaFoldDB" id="A0A0M6YBS9"/>
<dbReference type="CDD" id="cd03216">
    <property type="entry name" value="ABC_Carb_Monos_I"/>
    <property type="match status" value="1"/>
</dbReference>
<dbReference type="SUPFAM" id="SSF52540">
    <property type="entry name" value="P-loop containing nucleoside triphosphate hydrolases"/>
    <property type="match status" value="2"/>
</dbReference>
<dbReference type="PROSITE" id="PS00211">
    <property type="entry name" value="ABC_TRANSPORTER_1"/>
    <property type="match status" value="1"/>
</dbReference>
<dbReference type="PROSITE" id="PS50893">
    <property type="entry name" value="ABC_TRANSPORTER_2"/>
    <property type="match status" value="2"/>
</dbReference>
<evidence type="ECO:0000256" key="9">
    <source>
        <dbReference type="ARBA" id="ARBA00023136"/>
    </source>
</evidence>
<gene>
    <name evidence="11" type="primary">rbsA_13</name>
    <name evidence="11" type="ORF">LAL4801_05176</name>
</gene>
<evidence type="ECO:0000256" key="2">
    <source>
        <dbReference type="ARBA" id="ARBA00022448"/>
    </source>
</evidence>
<keyword evidence="11" id="KW-0378">Hydrolase</keyword>
<keyword evidence="6" id="KW-0547">Nucleotide-binding</keyword>
<evidence type="ECO:0000256" key="3">
    <source>
        <dbReference type="ARBA" id="ARBA00022475"/>
    </source>
</evidence>
<evidence type="ECO:0000313" key="11">
    <source>
        <dbReference type="EMBL" id="CTQ46717.1"/>
    </source>
</evidence>
<dbReference type="RefSeq" id="WP_055661086.1">
    <property type="nucleotide sequence ID" value="NZ_CXST01000004.1"/>
</dbReference>
<proteinExistence type="inferred from homology"/>
<dbReference type="EMBL" id="CXST01000004">
    <property type="protein sequence ID" value="CTQ46717.1"/>
    <property type="molecule type" value="Genomic_DNA"/>
</dbReference>
<dbReference type="InterPro" id="IPR017871">
    <property type="entry name" value="ABC_transporter-like_CS"/>
</dbReference>
<dbReference type="InterPro" id="IPR027417">
    <property type="entry name" value="P-loop_NTPase"/>
</dbReference>
<evidence type="ECO:0000256" key="7">
    <source>
        <dbReference type="ARBA" id="ARBA00022840"/>
    </source>
</evidence>
<keyword evidence="9" id="KW-0472">Membrane</keyword>
<evidence type="ECO:0000256" key="4">
    <source>
        <dbReference type="ARBA" id="ARBA00022597"/>
    </source>
</evidence>
<keyword evidence="3" id="KW-1003">Cell membrane</keyword>
<feature type="domain" description="ABC transporter" evidence="10">
    <location>
        <begin position="259"/>
        <end position="499"/>
    </location>
</feature>
<dbReference type="PANTHER" id="PTHR43790">
    <property type="entry name" value="CARBOHYDRATE TRANSPORT ATP-BINDING PROTEIN MG119-RELATED"/>
    <property type="match status" value="1"/>
</dbReference>
<dbReference type="InterPro" id="IPR003439">
    <property type="entry name" value="ABC_transporter-like_ATP-bd"/>
</dbReference>
<reference evidence="12" key="1">
    <citation type="submission" date="2015-07" db="EMBL/GenBank/DDBJ databases">
        <authorList>
            <person name="Rodrigo-Torres Lidia"/>
            <person name="Arahal R.David."/>
        </authorList>
    </citation>
    <scope>NUCLEOTIDE SEQUENCE [LARGE SCALE GENOMIC DNA]</scope>
    <source>
        <strain evidence="12">CECT 4801</strain>
    </source>
</reference>
<dbReference type="Pfam" id="PF00005">
    <property type="entry name" value="ABC_tran"/>
    <property type="match status" value="2"/>
</dbReference>
<feature type="domain" description="ABC transporter" evidence="10">
    <location>
        <begin position="10"/>
        <end position="247"/>
    </location>
</feature>
<accession>A0A0M6YBS9</accession>
<dbReference type="EC" id="3.6.3.17" evidence="11"/>
<keyword evidence="5" id="KW-0677">Repeat</keyword>
<dbReference type="InterPro" id="IPR003593">
    <property type="entry name" value="AAA+_ATPase"/>
</dbReference>
<evidence type="ECO:0000256" key="8">
    <source>
        <dbReference type="ARBA" id="ARBA00022967"/>
    </source>
</evidence>
<evidence type="ECO:0000256" key="5">
    <source>
        <dbReference type="ARBA" id="ARBA00022737"/>
    </source>
</evidence>
<dbReference type="OrthoDB" id="9805029at2"/>
<protein>
    <submittedName>
        <fullName evidence="11">Ribose import ATP-binding protein RbsA</fullName>
        <ecNumber evidence="11">3.6.3.17</ecNumber>
    </submittedName>
</protein>
<keyword evidence="2" id="KW-0813">Transport</keyword>
<sequence>MIPGFEKISLELTRVTKVYPGVVALQDVDLSIKGGEIVGLIGENGAGKSTLMKVLGGAISPDGGDIIIDGVRTGGLTPAEASALGIAFVHQELNPFSNLDVTANVLLGREITSGPLRLLDRRAMVAKVEPILETLGTRFGASDSVADLSLADQQLLEIARALSMNARLVILDEPTSSLTLSETDRLLQVMRQLKDQGVAILFISHRLSEVEDVADRVVCLRDGRNAGALVGAGIRKDRMVRMMIGRDVGQFYEKKPHQLREPVLELQGVRTSTFPGSHVDLTLHAGEILGVAGLVGAGRTELARAVFGVEPLVDGTIRLNGRELQTHSVPEAIAAGLSLVPENRKEQGLLLDFAICANISLPCLNKLSRRGVVDRAREATLAESSRDRLSIKTSAITRAAAELSGGNQQKVVLAKWLAMKPKVLIFDEPTRGIDVGAKAEVYHLMQALADEGVGILMISSDMEEVIGVSDRVAVMRRGHVSGILGRDELTEENILRLAVG</sequence>
<evidence type="ECO:0000313" key="12">
    <source>
        <dbReference type="Proteomes" id="UP000048926"/>
    </source>
</evidence>
<dbReference type="GO" id="GO:0016887">
    <property type="term" value="F:ATP hydrolysis activity"/>
    <property type="evidence" value="ECO:0007669"/>
    <property type="project" value="InterPro"/>
</dbReference>
<dbReference type="Gene3D" id="3.40.50.300">
    <property type="entry name" value="P-loop containing nucleotide triphosphate hydrolases"/>
    <property type="match status" value="2"/>
</dbReference>
<evidence type="ECO:0000259" key="10">
    <source>
        <dbReference type="PROSITE" id="PS50893"/>
    </source>
</evidence>
<dbReference type="PANTHER" id="PTHR43790:SF3">
    <property type="entry name" value="D-ALLOSE IMPORT ATP-BINDING PROTEIN ALSA-RELATED"/>
    <property type="match status" value="1"/>
</dbReference>
<dbReference type="GO" id="GO:0005524">
    <property type="term" value="F:ATP binding"/>
    <property type="evidence" value="ECO:0007669"/>
    <property type="project" value="UniProtKB-KW"/>
</dbReference>
<organism evidence="11 12">
    <name type="scientific">Roseibium aggregatum</name>
    <dbReference type="NCBI Taxonomy" id="187304"/>
    <lineage>
        <taxon>Bacteria</taxon>
        <taxon>Pseudomonadati</taxon>
        <taxon>Pseudomonadota</taxon>
        <taxon>Alphaproteobacteria</taxon>
        <taxon>Hyphomicrobiales</taxon>
        <taxon>Stappiaceae</taxon>
        <taxon>Roseibium</taxon>
    </lineage>
</organism>